<dbReference type="EC" id="4.99.1.9" evidence="7"/>
<gene>
    <name evidence="7" type="primary">cpfC</name>
    <name evidence="10" type="ORF">DI525_07720</name>
</gene>
<comment type="caution">
    <text evidence="7">Lacks conserved residue(s) required for the propagation of feature annotation.</text>
</comment>
<evidence type="ECO:0000256" key="9">
    <source>
        <dbReference type="SAM" id="MobiDB-lite"/>
    </source>
</evidence>
<evidence type="ECO:0000256" key="2">
    <source>
        <dbReference type="ARBA" id="ARBA00023004"/>
    </source>
</evidence>
<dbReference type="CDD" id="cd03411">
    <property type="entry name" value="Ferrochelatase_N"/>
    <property type="match status" value="1"/>
</dbReference>
<comment type="caution">
    <text evidence="10">The sequence shown here is derived from an EMBL/GenBank/DDBJ whole genome shotgun (WGS) entry which is preliminary data.</text>
</comment>
<keyword evidence="5 7" id="KW-0627">Porphyrin biosynthesis</keyword>
<dbReference type="InterPro" id="IPR033659">
    <property type="entry name" value="Ferrochelatase_N"/>
</dbReference>
<feature type="binding site" evidence="7">
    <location>
        <position position="89"/>
    </location>
    <ligand>
        <name>Fe-coproporphyrin III</name>
        <dbReference type="ChEBI" id="CHEBI:68438"/>
    </ligand>
</feature>
<dbReference type="HAMAP" id="MF_00323">
    <property type="entry name" value="Ferrochelatase"/>
    <property type="match status" value="1"/>
</dbReference>
<feature type="binding site" evidence="7">
    <location>
        <position position="311"/>
    </location>
    <ligand>
        <name>Fe(2+)</name>
        <dbReference type="ChEBI" id="CHEBI:29033"/>
    </ligand>
</feature>
<evidence type="ECO:0000256" key="5">
    <source>
        <dbReference type="ARBA" id="ARBA00023244"/>
    </source>
</evidence>
<evidence type="ECO:0000313" key="11">
    <source>
        <dbReference type="Proteomes" id="UP000249432"/>
    </source>
</evidence>
<dbReference type="NCBIfam" id="TIGR00109">
    <property type="entry name" value="hemH"/>
    <property type="match status" value="1"/>
</dbReference>
<dbReference type="GO" id="GO:0005737">
    <property type="term" value="C:cytoplasm"/>
    <property type="evidence" value="ECO:0007669"/>
    <property type="project" value="UniProtKB-SubCell"/>
</dbReference>
<dbReference type="Gene3D" id="3.40.50.1400">
    <property type="match status" value="2"/>
</dbReference>
<feature type="binding site" evidence="7">
    <location>
        <position position="158"/>
    </location>
    <ligand>
        <name>Fe-coproporphyrin III</name>
        <dbReference type="ChEBI" id="CHEBI:68438"/>
    </ligand>
</feature>
<feature type="binding site" evidence="7">
    <location>
        <position position="221"/>
    </location>
    <ligand>
        <name>Fe(2+)</name>
        <dbReference type="ChEBI" id="CHEBI:29033"/>
    </ligand>
</feature>
<reference evidence="10 11" key="1">
    <citation type="submission" date="2017-08" db="EMBL/GenBank/DDBJ databases">
        <title>Infants hospitalized years apart are colonized by the same room-sourced microbial strains.</title>
        <authorList>
            <person name="Brooks B."/>
            <person name="Olm M.R."/>
            <person name="Firek B.A."/>
            <person name="Baker R."/>
            <person name="Thomas B.C."/>
            <person name="Morowitz M.J."/>
            <person name="Banfield J.F."/>
        </authorList>
    </citation>
    <scope>NUCLEOTIDE SEQUENCE [LARGE SCALE GENOMIC DNA]</scope>
    <source>
        <strain evidence="10">S2_003_000_R1_3</strain>
    </source>
</reference>
<dbReference type="PANTHER" id="PTHR11108:SF1">
    <property type="entry name" value="FERROCHELATASE, MITOCHONDRIAL"/>
    <property type="match status" value="1"/>
</dbReference>
<evidence type="ECO:0000256" key="6">
    <source>
        <dbReference type="ARBA" id="ARBA00024536"/>
    </source>
</evidence>
<protein>
    <recommendedName>
        <fullName evidence="7">Coproporphyrin III ferrochelatase</fullName>
        <ecNumber evidence="7">4.99.1.9</ecNumber>
    </recommendedName>
</protein>
<feature type="compositionally biased region" description="Polar residues" evidence="9">
    <location>
        <begin position="23"/>
        <end position="34"/>
    </location>
</feature>
<keyword evidence="2 7" id="KW-0408">Iron</keyword>
<dbReference type="Proteomes" id="UP000249432">
    <property type="component" value="Unassembled WGS sequence"/>
</dbReference>
<evidence type="ECO:0000256" key="7">
    <source>
        <dbReference type="HAMAP-Rule" id="MF_00323"/>
    </source>
</evidence>
<feature type="region of interest" description="Disordered" evidence="9">
    <location>
        <begin position="1"/>
        <end position="34"/>
    </location>
</feature>
<evidence type="ECO:0000256" key="8">
    <source>
        <dbReference type="RuleBase" id="RU004185"/>
    </source>
</evidence>
<keyword evidence="7" id="KW-0479">Metal-binding</keyword>
<dbReference type="EMBL" id="QFRA01000020">
    <property type="protein sequence ID" value="PZR04200.1"/>
    <property type="molecule type" value="Genomic_DNA"/>
</dbReference>
<evidence type="ECO:0000313" key="10">
    <source>
        <dbReference type="EMBL" id="PZR04200.1"/>
    </source>
</evidence>
<comment type="function">
    <text evidence="7">Involved in coproporphyrin-dependent heme b biosynthesis. Catalyzes the insertion of ferrous iron into coproporphyrin III to form Fe-coproporphyrin III.</text>
</comment>
<evidence type="ECO:0000256" key="3">
    <source>
        <dbReference type="ARBA" id="ARBA00023133"/>
    </source>
</evidence>
<feature type="compositionally biased region" description="Basic and acidic residues" evidence="9">
    <location>
        <begin position="12"/>
        <end position="21"/>
    </location>
</feature>
<proteinExistence type="inferred from homology"/>
<comment type="catalytic activity">
    <reaction evidence="6">
        <text>Fe-coproporphyrin III + 2 H(+) = coproporphyrin III + Fe(2+)</text>
        <dbReference type="Rhea" id="RHEA:49572"/>
        <dbReference type="ChEBI" id="CHEBI:15378"/>
        <dbReference type="ChEBI" id="CHEBI:29033"/>
        <dbReference type="ChEBI" id="CHEBI:68438"/>
        <dbReference type="ChEBI" id="CHEBI:131725"/>
        <dbReference type="EC" id="4.99.1.9"/>
    </reaction>
    <physiologicalReaction direction="right-to-left" evidence="6">
        <dbReference type="Rhea" id="RHEA:49574"/>
    </physiologicalReaction>
</comment>
<sequence>MAINDAPALTERPGRKDDRPAHNQINANDCGNSQTSEYPVDAIVVASFGGPEGLDDIRPFLENVTRGRGIPPERLDEVGEHYHHFNGISPLNGLNREIIRHVEEELEKQGRNLPVYFANRNWHPFWNETIEKMVHDGIRHALVFATSAWAGYSGCRQYDEDIEKARRHCQEQGITPPDLTKLRQFYDHPEFIEAEAEAVQEALAKIPSDRRENCRIVFTAHSIPVSADKTSGNPGDGDYLYSRQIYEAAHLTAAKLGLSDDDFDLVWQSRSGPPHIPWLEPDIVDHISAFHDQGIPAAVVSPIGFVSDHVEVAWDLDTELAHEAKDFDMAIERAATVGPTQRFTRMIIDLIDEYIEGREPLRLGVEPQHGCSLNGVPCFGNCCVPPAKHKHHK</sequence>
<dbReference type="Pfam" id="PF00762">
    <property type="entry name" value="Ferrochelatase"/>
    <property type="match status" value="1"/>
</dbReference>
<dbReference type="NCBIfam" id="NF000689">
    <property type="entry name" value="PRK00035.2-1"/>
    <property type="match status" value="1"/>
</dbReference>
<accession>A0A2W5SNN4</accession>
<comment type="pathway">
    <text evidence="1 7">Porphyrin-containing compound metabolism; protoheme biosynthesis.</text>
</comment>
<dbReference type="UniPathway" id="UPA00252"/>
<evidence type="ECO:0000256" key="1">
    <source>
        <dbReference type="ARBA" id="ARBA00004744"/>
    </source>
</evidence>
<evidence type="ECO:0000256" key="4">
    <source>
        <dbReference type="ARBA" id="ARBA00023239"/>
    </source>
</evidence>
<dbReference type="GO" id="GO:0046872">
    <property type="term" value="F:metal ion binding"/>
    <property type="evidence" value="ECO:0007669"/>
    <property type="project" value="UniProtKB-KW"/>
</dbReference>
<dbReference type="GO" id="GO:0004325">
    <property type="term" value="F:ferrochelatase activity"/>
    <property type="evidence" value="ECO:0007669"/>
    <property type="project" value="UniProtKB-UniRule"/>
</dbReference>
<organism evidence="10 11">
    <name type="scientific">Corynebacterium kroppenstedtii</name>
    <dbReference type="NCBI Taxonomy" id="161879"/>
    <lineage>
        <taxon>Bacteria</taxon>
        <taxon>Bacillati</taxon>
        <taxon>Actinomycetota</taxon>
        <taxon>Actinomycetes</taxon>
        <taxon>Mycobacteriales</taxon>
        <taxon>Corynebacteriaceae</taxon>
        <taxon>Corynebacterium</taxon>
    </lineage>
</organism>
<keyword evidence="7" id="KW-0963">Cytoplasm</keyword>
<dbReference type="RefSeq" id="WP_303735156.1">
    <property type="nucleotide sequence ID" value="NZ_CAKZHK010000009.1"/>
</dbReference>
<dbReference type="InterPro" id="IPR033644">
    <property type="entry name" value="Ferrochelatase_C"/>
</dbReference>
<dbReference type="AlphaFoldDB" id="A0A2W5SNN4"/>
<dbReference type="CDD" id="cd00419">
    <property type="entry name" value="Ferrochelatase_C"/>
    <property type="match status" value="1"/>
</dbReference>
<name>A0A2W5SNN4_9CORY</name>
<dbReference type="GO" id="GO:0006783">
    <property type="term" value="P:heme biosynthetic process"/>
    <property type="evidence" value="ECO:0007669"/>
    <property type="project" value="UniProtKB-UniRule"/>
</dbReference>
<keyword evidence="4 7" id="KW-0456">Lyase</keyword>
<dbReference type="InterPro" id="IPR001015">
    <property type="entry name" value="Ferrochelatase"/>
</dbReference>
<comment type="subcellular location">
    <subcellularLocation>
        <location evidence="7">Cytoplasm</location>
    </subcellularLocation>
</comment>
<dbReference type="PANTHER" id="PTHR11108">
    <property type="entry name" value="FERROCHELATASE"/>
    <property type="match status" value="1"/>
</dbReference>
<comment type="similarity">
    <text evidence="7 8">Belongs to the ferrochelatase family.</text>
</comment>
<keyword evidence="3 7" id="KW-0350">Heme biosynthesis</keyword>
<dbReference type="SUPFAM" id="SSF53800">
    <property type="entry name" value="Chelatase"/>
    <property type="match status" value="1"/>
</dbReference>